<keyword evidence="5" id="KW-1185">Reference proteome</keyword>
<evidence type="ECO:0000313" key="3">
    <source>
        <dbReference type="EMBL" id="GGI81039.1"/>
    </source>
</evidence>
<name>A0A917JR54_9PSEU</name>
<evidence type="ECO:0008006" key="6">
    <source>
        <dbReference type="Google" id="ProtNLM"/>
    </source>
</evidence>
<keyword evidence="1" id="KW-0732">Signal</keyword>
<sequence length="128" mass="13307">MRRSPVLFSAAAALAAFAVLPTAPALAASPQAPICTLFANQPTREGNTLVATGGRIGCRNTATVTVRLMFEQQDATAKVLGELVQSGTEINLAAKAPCTTGGQVRVHTETRSSTGAVYRSPSVTFDRC</sequence>
<evidence type="ECO:0000313" key="5">
    <source>
        <dbReference type="Proteomes" id="UP001500220"/>
    </source>
</evidence>
<gene>
    <name evidence="2" type="ORF">GCM10009545_39650</name>
    <name evidence="3" type="ORF">GCM10011581_18030</name>
</gene>
<dbReference type="EMBL" id="BMMT01000004">
    <property type="protein sequence ID" value="GGI81039.1"/>
    <property type="molecule type" value="Genomic_DNA"/>
</dbReference>
<protein>
    <recommendedName>
        <fullName evidence="6">Secreted protein</fullName>
    </recommendedName>
</protein>
<feature type="signal peptide" evidence="1">
    <location>
        <begin position="1"/>
        <end position="27"/>
    </location>
</feature>
<dbReference type="Proteomes" id="UP000597989">
    <property type="component" value="Unassembled WGS sequence"/>
</dbReference>
<comment type="caution">
    <text evidence="3">The sequence shown here is derived from an EMBL/GenBank/DDBJ whole genome shotgun (WGS) entry which is preliminary data.</text>
</comment>
<accession>A0A917JR54</accession>
<proteinExistence type="predicted"/>
<reference evidence="2 5" key="2">
    <citation type="journal article" date="2019" name="Int. J. Syst. Evol. Microbiol.">
        <title>The Global Catalogue of Microorganisms (GCM) 10K type strain sequencing project: providing services to taxonomists for standard genome sequencing and annotation.</title>
        <authorList>
            <consortium name="The Broad Institute Genomics Platform"/>
            <consortium name="The Broad Institute Genome Sequencing Center for Infectious Disease"/>
            <person name="Wu L."/>
            <person name="Ma J."/>
        </authorList>
    </citation>
    <scope>NUCLEOTIDE SEQUENCE [LARGE SCALE GENOMIC DNA]</scope>
    <source>
        <strain evidence="2 5">JCM 10664</strain>
    </source>
</reference>
<reference evidence="3 4" key="1">
    <citation type="journal article" date="2014" name="Int. J. Syst. Evol. Microbiol.">
        <title>Complete genome sequence of Corynebacterium casei LMG S-19264T (=DSM 44701T), isolated from a smear-ripened cheese.</title>
        <authorList>
            <consortium name="US DOE Joint Genome Institute (JGI-PGF)"/>
            <person name="Walter F."/>
            <person name="Albersmeier A."/>
            <person name="Kalinowski J."/>
            <person name="Ruckert C."/>
        </authorList>
    </citation>
    <scope>NUCLEOTIDE SEQUENCE [LARGE SCALE GENOMIC DNA]</scope>
    <source>
        <strain evidence="3 4">CGMCC 4.7206</strain>
    </source>
</reference>
<dbReference type="RefSeq" id="WP_188986819.1">
    <property type="nucleotide sequence ID" value="NZ_BAAAHC010000015.1"/>
</dbReference>
<dbReference type="AlphaFoldDB" id="A0A917JR54"/>
<dbReference type="Proteomes" id="UP001500220">
    <property type="component" value="Unassembled WGS sequence"/>
</dbReference>
<evidence type="ECO:0000313" key="2">
    <source>
        <dbReference type="EMBL" id="GAA0533155.1"/>
    </source>
</evidence>
<evidence type="ECO:0000256" key="1">
    <source>
        <dbReference type="SAM" id="SignalP"/>
    </source>
</evidence>
<dbReference type="EMBL" id="BAAAHC010000015">
    <property type="protein sequence ID" value="GAA0533155.1"/>
    <property type="molecule type" value="Genomic_DNA"/>
</dbReference>
<reference evidence="2" key="4">
    <citation type="submission" date="2023-12" db="EMBL/GenBank/DDBJ databases">
        <authorList>
            <person name="Sun Q."/>
            <person name="Inoue M."/>
        </authorList>
    </citation>
    <scope>NUCLEOTIDE SEQUENCE</scope>
    <source>
        <strain evidence="2">JCM 10664</strain>
    </source>
</reference>
<reference evidence="3" key="3">
    <citation type="submission" date="2020-09" db="EMBL/GenBank/DDBJ databases">
        <authorList>
            <person name="Sun Q."/>
            <person name="Zhou Y."/>
        </authorList>
    </citation>
    <scope>NUCLEOTIDE SEQUENCE</scope>
    <source>
        <strain evidence="3">CGMCC 4.7206</strain>
    </source>
</reference>
<feature type="chain" id="PRO_5037525684" description="Secreted protein" evidence="1">
    <location>
        <begin position="28"/>
        <end position="128"/>
    </location>
</feature>
<organism evidence="3 4">
    <name type="scientific">Saccharopolyspora thermophila</name>
    <dbReference type="NCBI Taxonomy" id="89367"/>
    <lineage>
        <taxon>Bacteria</taxon>
        <taxon>Bacillati</taxon>
        <taxon>Actinomycetota</taxon>
        <taxon>Actinomycetes</taxon>
        <taxon>Pseudonocardiales</taxon>
        <taxon>Pseudonocardiaceae</taxon>
        <taxon>Saccharopolyspora</taxon>
    </lineage>
</organism>
<evidence type="ECO:0000313" key="4">
    <source>
        <dbReference type="Proteomes" id="UP000597989"/>
    </source>
</evidence>